<dbReference type="Pfam" id="PF18773">
    <property type="entry name" value="Importin_rep"/>
    <property type="match status" value="1"/>
</dbReference>
<gene>
    <name evidence="10" type="ORF">C2G38_2111283</name>
</gene>
<accession>A0A397UHV2</accession>
<evidence type="ECO:0000259" key="9">
    <source>
        <dbReference type="PROSITE" id="PS50166"/>
    </source>
</evidence>
<dbReference type="PROSITE" id="PS50166">
    <property type="entry name" value="IMPORTIN_B_NT"/>
    <property type="match status" value="1"/>
</dbReference>
<evidence type="ECO:0000256" key="7">
    <source>
        <dbReference type="ARBA" id="ARBA00022927"/>
    </source>
</evidence>
<dbReference type="InterPro" id="IPR057941">
    <property type="entry name" value="TPR_TNPO3_IPO13_2nd"/>
</dbReference>
<protein>
    <recommendedName>
        <fullName evidence="4">Importin-13</fullName>
    </recommendedName>
</protein>
<dbReference type="OrthoDB" id="2016913at2759"/>
<dbReference type="SMART" id="SM00913">
    <property type="entry name" value="IBN_N"/>
    <property type="match status" value="1"/>
</dbReference>
<organism evidence="10 11">
    <name type="scientific">Gigaspora rosea</name>
    <dbReference type="NCBI Taxonomy" id="44941"/>
    <lineage>
        <taxon>Eukaryota</taxon>
        <taxon>Fungi</taxon>
        <taxon>Fungi incertae sedis</taxon>
        <taxon>Mucoromycota</taxon>
        <taxon>Glomeromycotina</taxon>
        <taxon>Glomeromycetes</taxon>
        <taxon>Diversisporales</taxon>
        <taxon>Gigasporaceae</taxon>
        <taxon>Gigaspora</taxon>
    </lineage>
</organism>
<evidence type="ECO:0000313" key="10">
    <source>
        <dbReference type="EMBL" id="RIB08359.1"/>
    </source>
</evidence>
<dbReference type="InterPro" id="IPR051345">
    <property type="entry name" value="Importin_beta-like_NTR"/>
</dbReference>
<dbReference type="InterPro" id="IPR040709">
    <property type="entry name" value="Importin_rep_1"/>
</dbReference>
<evidence type="ECO:0000256" key="4">
    <source>
        <dbReference type="ARBA" id="ARBA00016020"/>
    </source>
</evidence>
<dbReference type="Pfam" id="PF03810">
    <property type="entry name" value="IBN_N"/>
    <property type="match status" value="1"/>
</dbReference>
<keyword evidence="11" id="KW-1185">Reference proteome</keyword>
<dbReference type="GO" id="GO:0005634">
    <property type="term" value="C:nucleus"/>
    <property type="evidence" value="ECO:0007669"/>
    <property type="project" value="UniProtKB-SubCell"/>
</dbReference>
<comment type="similarity">
    <text evidence="2">Belongs to the importin beta family.</text>
</comment>
<dbReference type="PANTHER" id="PTHR12363">
    <property type="entry name" value="TRANSPORTIN 3 AND IMPORTIN 13"/>
    <property type="match status" value="1"/>
</dbReference>
<keyword evidence="6" id="KW-0677">Repeat</keyword>
<dbReference type="AlphaFoldDB" id="A0A397UHV2"/>
<dbReference type="Gene3D" id="1.25.10.10">
    <property type="entry name" value="Leucine-rich Repeat Variant"/>
    <property type="match status" value="1"/>
</dbReference>
<evidence type="ECO:0000256" key="5">
    <source>
        <dbReference type="ARBA" id="ARBA00022448"/>
    </source>
</evidence>
<dbReference type="Proteomes" id="UP000266673">
    <property type="component" value="Unassembled WGS sequence"/>
</dbReference>
<dbReference type="InterPro" id="IPR011989">
    <property type="entry name" value="ARM-like"/>
</dbReference>
<keyword evidence="5" id="KW-0813">Transport</keyword>
<comment type="subunit">
    <text evidence="3">Interacts with UBC9, RAN, RBM8A, eIF-1A and PAX6.</text>
</comment>
<evidence type="ECO:0000256" key="8">
    <source>
        <dbReference type="ARBA" id="ARBA00023242"/>
    </source>
</evidence>
<dbReference type="InterPro" id="IPR057942">
    <property type="entry name" value="TPR_TNPO3_IPO13_3rd"/>
</dbReference>
<reference evidence="10 11" key="1">
    <citation type="submission" date="2018-06" db="EMBL/GenBank/DDBJ databases">
        <title>Comparative genomics reveals the genomic features of Rhizophagus irregularis, R. cerebriforme, R. diaphanum and Gigaspora rosea, and their symbiotic lifestyle signature.</title>
        <authorList>
            <person name="Morin E."/>
            <person name="San Clemente H."/>
            <person name="Chen E.C.H."/>
            <person name="De La Providencia I."/>
            <person name="Hainaut M."/>
            <person name="Kuo A."/>
            <person name="Kohler A."/>
            <person name="Murat C."/>
            <person name="Tang N."/>
            <person name="Roy S."/>
            <person name="Loubradou J."/>
            <person name="Henrissat B."/>
            <person name="Grigoriev I.V."/>
            <person name="Corradi N."/>
            <person name="Roux C."/>
            <person name="Martin F.M."/>
        </authorList>
    </citation>
    <scope>NUCLEOTIDE SEQUENCE [LARGE SCALE GENOMIC DNA]</scope>
    <source>
        <strain evidence="10 11">DAOM 194757</strain>
    </source>
</reference>
<evidence type="ECO:0000256" key="3">
    <source>
        <dbReference type="ARBA" id="ARBA00011422"/>
    </source>
</evidence>
<dbReference type="GO" id="GO:0031267">
    <property type="term" value="F:small GTPase binding"/>
    <property type="evidence" value="ECO:0007669"/>
    <property type="project" value="InterPro"/>
</dbReference>
<dbReference type="InterPro" id="IPR001494">
    <property type="entry name" value="Importin-beta_N"/>
</dbReference>
<evidence type="ECO:0000313" key="11">
    <source>
        <dbReference type="Proteomes" id="UP000266673"/>
    </source>
</evidence>
<proteinExistence type="inferred from homology"/>
<dbReference type="Pfam" id="PF24138">
    <property type="entry name" value="TPR_TNPO3_IPO13_2nd"/>
    <property type="match status" value="1"/>
</dbReference>
<dbReference type="Pfam" id="PF08389">
    <property type="entry name" value="Xpo1"/>
    <property type="match status" value="1"/>
</dbReference>
<evidence type="ECO:0000256" key="1">
    <source>
        <dbReference type="ARBA" id="ARBA00004123"/>
    </source>
</evidence>
<dbReference type="GO" id="GO:0006606">
    <property type="term" value="P:protein import into nucleus"/>
    <property type="evidence" value="ECO:0007669"/>
    <property type="project" value="TreeGrafter"/>
</dbReference>
<dbReference type="SUPFAM" id="SSF48371">
    <property type="entry name" value="ARM repeat"/>
    <property type="match status" value="1"/>
</dbReference>
<dbReference type="InterPro" id="IPR013598">
    <property type="entry name" value="Exportin-1/Importin-b-like"/>
</dbReference>
<name>A0A397UHV2_9GLOM</name>
<dbReference type="InterPro" id="IPR016024">
    <property type="entry name" value="ARM-type_fold"/>
</dbReference>
<dbReference type="EMBL" id="QKWP01001518">
    <property type="protein sequence ID" value="RIB08359.1"/>
    <property type="molecule type" value="Genomic_DNA"/>
</dbReference>
<dbReference type="STRING" id="44941.A0A397UHV2"/>
<dbReference type="Pfam" id="PF18806">
    <property type="entry name" value="Importin_rep_3"/>
    <property type="match status" value="1"/>
</dbReference>
<dbReference type="Pfam" id="PF24140">
    <property type="entry name" value="TPR_TNPO3_IPO13_3rd"/>
    <property type="match status" value="1"/>
</dbReference>
<feature type="domain" description="Importin N-terminal" evidence="9">
    <location>
        <begin position="30"/>
        <end position="95"/>
    </location>
</feature>
<evidence type="ECO:0000256" key="2">
    <source>
        <dbReference type="ARBA" id="ARBA00007991"/>
    </source>
</evidence>
<dbReference type="GO" id="GO:0005737">
    <property type="term" value="C:cytoplasm"/>
    <property type="evidence" value="ECO:0007669"/>
    <property type="project" value="TreeGrafter"/>
</dbReference>
<dbReference type="PANTHER" id="PTHR12363:SF33">
    <property type="entry name" value="IMPORTIN-13"/>
    <property type="match status" value="1"/>
</dbReference>
<dbReference type="InterPro" id="IPR040520">
    <property type="entry name" value="Importin_rep_3"/>
</dbReference>
<comment type="subcellular location">
    <subcellularLocation>
        <location evidence="1">Nucleus</location>
    </subcellularLocation>
</comment>
<keyword evidence="7" id="KW-0653">Protein transport</keyword>
<evidence type="ECO:0000256" key="6">
    <source>
        <dbReference type="ARBA" id="ARBA00022737"/>
    </source>
</evidence>
<comment type="caution">
    <text evidence="10">The sequence shown here is derived from an EMBL/GenBank/DDBJ whole genome shotgun (WGS) entry which is preliminary data.</text>
</comment>
<sequence length="990" mass="113189">MEFQPPSVSQVEQIIVQLYESIDPHFQKSAQEYIQNLQKQQYAWDMAPQLLASQSVNSQFIGAHIFQVKISRDWNTLPLDRKKWVRTELLGWIVRLSNGSNIVVTKLCLALTAYALQAVPDIWSNFIPDFFEMLHSGVIAAQNEGQTLFFESPLLEFLTVVPEEVLRADLIGERKAKVYQELTNSIPRVFSTLRSLLSEYCGNLDRDIILKQKCLRCLQSWILYGVPFDSLYLLIDNVINLFSHESTNDAATEVLVEFISQPCITSYQNTVCEKMLCCMTSDWAKAQMVNDADESLPKNLCRLMTTFGENFYDYIAKHFLRQDVIVYMEMMLMFAGYPGYFGQDQEISEMPLQFWYLLQEPLFDPDIIPVNNVDNDTVNGEDAVTSTLHITPDESRKIREMSLVVFRRLVEILRSKIQYPPDVEWAEWTKDVKEQFKIYRRNVGDTVMNSYFVLRDQMLAFFVDLAIKQLNSPGRNPSQWQDLESTLFCIKSIAEAVDHNESVYLPRLFGAEVYGMLPLQGHVRLRNTALSLIGSYADWFKSHPQYILSALNYLIPALSDAELALSAATSFKEVCDACRDSLVGDIDNLVNMYMVVGPHIQPREKQKVIESIADVIQALSPDKMLQPLLVVTNDIIQAMREAVLRGKQNPPQYRDAIITQLEYLTCCCRGIQPPDEKVIILDDDEHELRNEGSFFDPSSVGLVNTLLEITSNIAEIWYHDSDVIEYLCKFLSIGIRTNSTILSIPFEMIVSLTQISFQRDHHSYWLDTAAKVVTIHGSNNNYGTALRDMLAALTSTTIQHIRCQADMEQYPDIVNSYFSVLTKYLQKCPLLLYTLPSDMFKSILTFSVAGLGSQERLALKSAVTFMGEFIGQNYKEEQFAKGVENVMMAYGFEIMRELLLGIGGRLPRSFVLSLATVLHKITGRYIEASREWLNILLSQENFPSPHVDQYTKQNFAKAILSTRALQRFKDLVIEFSIKCRDLEDSAYGRT</sequence>
<keyword evidence="8" id="KW-0539">Nucleus</keyword>